<name>A0A0F9G3R3_9ZZZZ</name>
<dbReference type="Gene3D" id="3.40.50.720">
    <property type="entry name" value="NAD(P)-binding Rossmann-like Domain"/>
    <property type="match status" value="1"/>
</dbReference>
<dbReference type="SUPFAM" id="SSF53223">
    <property type="entry name" value="Aminoacid dehydrogenase-like, N-terminal domain"/>
    <property type="match status" value="1"/>
</dbReference>
<dbReference type="SUPFAM" id="SSF51735">
    <property type="entry name" value="NAD(P)-binding Rossmann-fold domains"/>
    <property type="match status" value="1"/>
</dbReference>
<protein>
    <recommendedName>
        <fullName evidence="1">Shikimate dehydrogenase substrate binding N-terminal domain-containing protein</fullName>
    </recommendedName>
</protein>
<dbReference type="AlphaFoldDB" id="A0A0F9G3R3"/>
<dbReference type="InterPro" id="IPR046346">
    <property type="entry name" value="Aminoacid_DH-like_N_sf"/>
</dbReference>
<proteinExistence type="predicted"/>
<evidence type="ECO:0000313" key="2">
    <source>
        <dbReference type="EMBL" id="KKL85116.1"/>
    </source>
</evidence>
<dbReference type="InterPro" id="IPR036291">
    <property type="entry name" value="NAD(P)-bd_dom_sf"/>
</dbReference>
<dbReference type="Pfam" id="PF08501">
    <property type="entry name" value="Shikimate_dh_N"/>
    <property type="match status" value="1"/>
</dbReference>
<sequence length="242" mass="27417">MDKYGLIGKNIDYSFSRTYFTEKFKDGMIDASYVNFDCKNPEELKELLSTHIDVKGYNVTTPYKEQIMPLLQDLNKHAQSIGAVNTVKRLSDGRLKGYNTDYVGFQKSIEPHLTKKHDKALILGTGGASKAIAYALELKDIDYTFVSRTPTKEQLEYNQLNGAILSKHLLIINCSPLGTYPDIEKAPALPYRLLSKDHLLFDLVYNPEETRFLKKGKEQGATTINGLSMLELQAEAAWKIWN</sequence>
<gene>
    <name evidence="2" type="ORF">LCGC14_1957960</name>
</gene>
<evidence type="ECO:0000259" key="1">
    <source>
        <dbReference type="Pfam" id="PF08501"/>
    </source>
</evidence>
<accession>A0A0F9G3R3</accession>
<dbReference type="InterPro" id="IPR013708">
    <property type="entry name" value="Shikimate_DH-bd_N"/>
</dbReference>
<dbReference type="InterPro" id="IPR022893">
    <property type="entry name" value="Shikimate_DH_fam"/>
</dbReference>
<dbReference type="CDD" id="cd01065">
    <property type="entry name" value="NAD_bind_Shikimate_DH"/>
    <property type="match status" value="1"/>
</dbReference>
<dbReference type="GO" id="GO:0009423">
    <property type="term" value="P:chorismate biosynthetic process"/>
    <property type="evidence" value="ECO:0007669"/>
    <property type="project" value="TreeGrafter"/>
</dbReference>
<dbReference type="GO" id="GO:0019632">
    <property type="term" value="P:shikimate metabolic process"/>
    <property type="evidence" value="ECO:0007669"/>
    <property type="project" value="TreeGrafter"/>
</dbReference>
<dbReference type="EMBL" id="LAZR01021497">
    <property type="protein sequence ID" value="KKL85116.1"/>
    <property type="molecule type" value="Genomic_DNA"/>
</dbReference>
<comment type="caution">
    <text evidence="2">The sequence shown here is derived from an EMBL/GenBank/DDBJ whole genome shotgun (WGS) entry which is preliminary data.</text>
</comment>
<dbReference type="GO" id="GO:0004764">
    <property type="term" value="F:shikimate 3-dehydrogenase (NADP+) activity"/>
    <property type="evidence" value="ECO:0007669"/>
    <property type="project" value="InterPro"/>
</dbReference>
<dbReference type="PANTHER" id="PTHR21089:SF1">
    <property type="entry name" value="BIFUNCTIONAL 3-DEHYDROQUINATE DEHYDRATASE_SHIKIMATE DEHYDROGENASE, CHLOROPLASTIC"/>
    <property type="match status" value="1"/>
</dbReference>
<reference evidence="2" key="1">
    <citation type="journal article" date="2015" name="Nature">
        <title>Complex archaea that bridge the gap between prokaryotes and eukaryotes.</title>
        <authorList>
            <person name="Spang A."/>
            <person name="Saw J.H."/>
            <person name="Jorgensen S.L."/>
            <person name="Zaremba-Niedzwiedzka K."/>
            <person name="Martijn J."/>
            <person name="Lind A.E."/>
            <person name="van Eijk R."/>
            <person name="Schleper C."/>
            <person name="Guy L."/>
            <person name="Ettema T.J."/>
        </authorList>
    </citation>
    <scope>NUCLEOTIDE SEQUENCE</scope>
</reference>
<dbReference type="GO" id="GO:0050661">
    <property type="term" value="F:NADP binding"/>
    <property type="evidence" value="ECO:0007669"/>
    <property type="project" value="TreeGrafter"/>
</dbReference>
<dbReference type="Gene3D" id="3.40.50.10860">
    <property type="entry name" value="Leucine Dehydrogenase, chain A, domain 1"/>
    <property type="match status" value="1"/>
</dbReference>
<dbReference type="PANTHER" id="PTHR21089">
    <property type="entry name" value="SHIKIMATE DEHYDROGENASE"/>
    <property type="match status" value="1"/>
</dbReference>
<organism evidence="2">
    <name type="scientific">marine sediment metagenome</name>
    <dbReference type="NCBI Taxonomy" id="412755"/>
    <lineage>
        <taxon>unclassified sequences</taxon>
        <taxon>metagenomes</taxon>
        <taxon>ecological metagenomes</taxon>
    </lineage>
</organism>
<feature type="domain" description="Shikimate dehydrogenase substrate binding N-terminal" evidence="1">
    <location>
        <begin position="6"/>
        <end position="87"/>
    </location>
</feature>
<dbReference type="GO" id="GO:0005829">
    <property type="term" value="C:cytosol"/>
    <property type="evidence" value="ECO:0007669"/>
    <property type="project" value="TreeGrafter"/>
</dbReference>